<dbReference type="RefSeq" id="WP_075129863.1">
    <property type="nucleotide sequence ID" value="NZ_MSIE01000091.1"/>
</dbReference>
<comment type="subcellular location">
    <subcellularLocation>
        <location evidence="1">Cell inner membrane</location>
        <topology evidence="1">Multi-pass membrane protein</topology>
    </subcellularLocation>
</comment>
<feature type="transmembrane region" description="Helical" evidence="6">
    <location>
        <begin position="486"/>
        <end position="505"/>
    </location>
</feature>
<dbReference type="GO" id="GO:0005886">
    <property type="term" value="C:plasma membrane"/>
    <property type="evidence" value="ECO:0007669"/>
    <property type="project" value="UniProtKB-SubCell"/>
</dbReference>
<dbReference type="Proteomes" id="UP000185596">
    <property type="component" value="Unassembled WGS sequence"/>
</dbReference>
<dbReference type="EMBL" id="MSIE01000091">
    <property type="protein sequence ID" value="OLF08891.1"/>
    <property type="molecule type" value="Genomic_DNA"/>
</dbReference>
<feature type="transmembrane region" description="Helical" evidence="6">
    <location>
        <begin position="243"/>
        <end position="262"/>
    </location>
</feature>
<feature type="transmembrane region" description="Helical" evidence="6">
    <location>
        <begin position="62"/>
        <end position="80"/>
    </location>
</feature>
<sequence length="513" mass="52809">MAAPTSETGTEPAPAAGRGRAVAIGAGGLAVLLGALDTYVVVSVLRQIIDDLQIPVNRLERVTPIVTGYLLGYVAAMPLLGQASDRFGRKLLLQVCLAGFIVGSVLTATAGDLFMLVTGRVVQGVASGALLPVTMALAADLWAAHRRSAVLGAVGAAQELGSVLGPLYGIAIAAVAGWRGVFWVNVPLAVLAMVAVHLTVPAVRSATRSAVDVVGAALLTVVLGLAVVGLYNPEPRDRVLPPWGPPLLVGALVALVCFVVWERRSRTKLIDTRGVSIGPFLAALGASLAAGAALMVTLVNVDLFAQTLLGRDDTGSVLLLVRFLVALPVGALLGGWLAGRFGDRWPAVAGMLVAAAGFLLISGWPVDVLAARHDLGFVSLPRLDTDLAVIGLGLGLVIAPLSAAALRVVPVSQHGVAAAGVVVARMTGMLVGVAALAAWGLHRFHTLTAELNTPLPFGKSPEQVEREVAAYRAAVNEALLTQYTEIFLITSFVCVAGAVLALFVTGRDRGTES</sequence>
<dbReference type="Gene3D" id="1.20.1720.10">
    <property type="entry name" value="Multidrug resistance protein D"/>
    <property type="match status" value="1"/>
</dbReference>
<feature type="transmembrane region" description="Helical" evidence="6">
    <location>
        <begin position="210"/>
        <end position="231"/>
    </location>
</feature>
<proteinExistence type="predicted"/>
<dbReference type="SUPFAM" id="SSF103473">
    <property type="entry name" value="MFS general substrate transporter"/>
    <property type="match status" value="1"/>
</dbReference>
<dbReference type="Pfam" id="PF07690">
    <property type="entry name" value="MFS_1"/>
    <property type="match status" value="1"/>
</dbReference>
<feature type="transmembrane region" description="Helical" evidence="6">
    <location>
        <begin position="182"/>
        <end position="203"/>
    </location>
</feature>
<dbReference type="AlphaFoldDB" id="A0A1Q8C3F7"/>
<keyword evidence="3 6" id="KW-0812">Transmembrane</keyword>
<dbReference type="InterPro" id="IPR036259">
    <property type="entry name" value="MFS_trans_sf"/>
</dbReference>
<dbReference type="InterPro" id="IPR011701">
    <property type="entry name" value="MFS"/>
</dbReference>
<evidence type="ECO:0000313" key="8">
    <source>
        <dbReference type="EMBL" id="OLF08891.1"/>
    </source>
</evidence>
<keyword evidence="4 6" id="KW-1133">Transmembrane helix</keyword>
<dbReference type="PROSITE" id="PS50850">
    <property type="entry name" value="MFS"/>
    <property type="match status" value="1"/>
</dbReference>
<keyword evidence="5 6" id="KW-0472">Membrane</keyword>
<feature type="transmembrane region" description="Helical" evidence="6">
    <location>
        <begin position="345"/>
        <end position="366"/>
    </location>
</feature>
<evidence type="ECO:0000256" key="4">
    <source>
        <dbReference type="ARBA" id="ARBA00022989"/>
    </source>
</evidence>
<accession>A0A1Q8C3F7</accession>
<feature type="transmembrane region" description="Helical" evidence="6">
    <location>
        <begin position="416"/>
        <end position="441"/>
    </location>
</feature>
<keyword evidence="2" id="KW-0813">Transport</keyword>
<feature type="transmembrane region" description="Helical" evidence="6">
    <location>
        <begin position="121"/>
        <end position="143"/>
    </location>
</feature>
<dbReference type="PANTHER" id="PTHR23501:SF191">
    <property type="entry name" value="VACUOLAR BASIC AMINO ACID TRANSPORTER 4"/>
    <property type="match status" value="1"/>
</dbReference>
<dbReference type="OrthoDB" id="3453194at2"/>
<keyword evidence="9" id="KW-1185">Reference proteome</keyword>
<feature type="transmembrane region" description="Helical" evidence="6">
    <location>
        <begin position="386"/>
        <end position="409"/>
    </location>
</feature>
<gene>
    <name evidence="8" type="ORF">BU204_33720</name>
</gene>
<organism evidence="8 9">
    <name type="scientific">Actinophytocola xanthii</name>
    <dbReference type="NCBI Taxonomy" id="1912961"/>
    <lineage>
        <taxon>Bacteria</taxon>
        <taxon>Bacillati</taxon>
        <taxon>Actinomycetota</taxon>
        <taxon>Actinomycetes</taxon>
        <taxon>Pseudonocardiales</taxon>
        <taxon>Pseudonocardiaceae</taxon>
    </lineage>
</organism>
<feature type="transmembrane region" description="Helical" evidence="6">
    <location>
        <begin position="319"/>
        <end position="338"/>
    </location>
</feature>
<feature type="transmembrane region" description="Helical" evidence="6">
    <location>
        <begin position="21"/>
        <end position="42"/>
    </location>
</feature>
<dbReference type="PANTHER" id="PTHR23501">
    <property type="entry name" value="MAJOR FACILITATOR SUPERFAMILY"/>
    <property type="match status" value="1"/>
</dbReference>
<dbReference type="InterPro" id="IPR020846">
    <property type="entry name" value="MFS_dom"/>
</dbReference>
<evidence type="ECO:0000313" key="9">
    <source>
        <dbReference type="Proteomes" id="UP000185596"/>
    </source>
</evidence>
<dbReference type="GO" id="GO:0022857">
    <property type="term" value="F:transmembrane transporter activity"/>
    <property type="evidence" value="ECO:0007669"/>
    <property type="project" value="InterPro"/>
</dbReference>
<feature type="transmembrane region" description="Helical" evidence="6">
    <location>
        <begin position="92"/>
        <end position="115"/>
    </location>
</feature>
<comment type="caution">
    <text evidence="8">The sequence shown here is derived from an EMBL/GenBank/DDBJ whole genome shotgun (WGS) entry which is preliminary data.</text>
</comment>
<feature type="transmembrane region" description="Helical" evidence="6">
    <location>
        <begin position="150"/>
        <end position="176"/>
    </location>
</feature>
<name>A0A1Q8C3F7_9PSEU</name>
<dbReference type="CDD" id="cd17321">
    <property type="entry name" value="MFS_MMR_MDR_like"/>
    <property type="match status" value="1"/>
</dbReference>
<dbReference type="Gene3D" id="1.20.1250.20">
    <property type="entry name" value="MFS general substrate transporter like domains"/>
    <property type="match status" value="1"/>
</dbReference>
<evidence type="ECO:0000256" key="3">
    <source>
        <dbReference type="ARBA" id="ARBA00022692"/>
    </source>
</evidence>
<evidence type="ECO:0000259" key="7">
    <source>
        <dbReference type="PROSITE" id="PS50850"/>
    </source>
</evidence>
<evidence type="ECO:0000256" key="5">
    <source>
        <dbReference type="ARBA" id="ARBA00023136"/>
    </source>
</evidence>
<evidence type="ECO:0000256" key="1">
    <source>
        <dbReference type="ARBA" id="ARBA00004429"/>
    </source>
</evidence>
<dbReference type="STRING" id="1912961.BU204_33720"/>
<feature type="domain" description="Major facilitator superfamily (MFS) profile" evidence="7">
    <location>
        <begin position="23"/>
        <end position="509"/>
    </location>
</feature>
<feature type="transmembrane region" description="Helical" evidence="6">
    <location>
        <begin position="274"/>
        <end position="299"/>
    </location>
</feature>
<evidence type="ECO:0000256" key="2">
    <source>
        <dbReference type="ARBA" id="ARBA00022448"/>
    </source>
</evidence>
<evidence type="ECO:0000256" key="6">
    <source>
        <dbReference type="SAM" id="Phobius"/>
    </source>
</evidence>
<reference evidence="8 9" key="1">
    <citation type="submission" date="2016-12" db="EMBL/GenBank/DDBJ databases">
        <title>The draft genome sequence of Actinophytocola sp. 11-183.</title>
        <authorList>
            <person name="Wang W."/>
            <person name="Yuan L."/>
        </authorList>
    </citation>
    <scope>NUCLEOTIDE SEQUENCE [LARGE SCALE GENOMIC DNA]</scope>
    <source>
        <strain evidence="8 9">11-183</strain>
    </source>
</reference>
<protein>
    <submittedName>
        <fullName evidence="8">MFS transporter</fullName>
    </submittedName>
</protein>